<dbReference type="Proteomes" id="UP000253769">
    <property type="component" value="Unassembled WGS sequence"/>
</dbReference>
<protein>
    <submittedName>
        <fullName evidence="3">DUF898 domain-containing protein</fullName>
    </submittedName>
</protein>
<dbReference type="EMBL" id="QQOH01000001">
    <property type="protein sequence ID" value="RDE25246.1"/>
    <property type="molecule type" value="Genomic_DNA"/>
</dbReference>
<dbReference type="RefSeq" id="WP_114694842.1">
    <property type="nucleotide sequence ID" value="NZ_QQOH01000001.1"/>
</dbReference>
<dbReference type="AlphaFoldDB" id="A0A369WXI6"/>
<keyword evidence="4" id="KW-1185">Reference proteome</keyword>
<evidence type="ECO:0000256" key="1">
    <source>
        <dbReference type="SAM" id="MobiDB-lite"/>
    </source>
</evidence>
<feature type="transmembrane region" description="Helical" evidence="2">
    <location>
        <begin position="422"/>
        <end position="443"/>
    </location>
</feature>
<dbReference type="OrthoDB" id="9765721at2"/>
<feature type="transmembrane region" description="Helical" evidence="2">
    <location>
        <begin position="222"/>
        <end position="247"/>
    </location>
</feature>
<keyword evidence="2" id="KW-0472">Membrane</keyword>
<feature type="transmembrane region" description="Helical" evidence="2">
    <location>
        <begin position="347"/>
        <end position="373"/>
    </location>
</feature>
<evidence type="ECO:0000313" key="3">
    <source>
        <dbReference type="EMBL" id="RDE25246.1"/>
    </source>
</evidence>
<reference evidence="3 4" key="1">
    <citation type="submission" date="2018-07" db="EMBL/GenBank/DDBJ databases">
        <title>Motiliproteus coralliicola sp. nov., a bacterium isolated from Coral.</title>
        <authorList>
            <person name="Wang G."/>
        </authorList>
    </citation>
    <scope>NUCLEOTIDE SEQUENCE [LARGE SCALE GENOMIC DNA]</scope>
    <source>
        <strain evidence="3 4">C34</strain>
    </source>
</reference>
<dbReference type="Pfam" id="PF05987">
    <property type="entry name" value="DUF898"/>
    <property type="match status" value="1"/>
</dbReference>
<comment type="caution">
    <text evidence="3">The sequence shown here is derived from an EMBL/GenBank/DDBJ whole genome shotgun (WGS) entry which is preliminary data.</text>
</comment>
<name>A0A369WXI6_9GAMM</name>
<feature type="region of interest" description="Disordered" evidence="1">
    <location>
        <begin position="94"/>
        <end position="129"/>
    </location>
</feature>
<feature type="transmembrane region" description="Helical" evidence="2">
    <location>
        <begin position="379"/>
        <end position="401"/>
    </location>
</feature>
<keyword evidence="2" id="KW-0812">Transmembrane</keyword>
<feature type="transmembrane region" description="Helical" evidence="2">
    <location>
        <begin position="302"/>
        <end position="322"/>
    </location>
</feature>
<feature type="transmembrane region" description="Helical" evidence="2">
    <location>
        <begin position="254"/>
        <end position="272"/>
    </location>
</feature>
<feature type="compositionally biased region" description="Polar residues" evidence="1">
    <location>
        <begin position="104"/>
        <end position="114"/>
    </location>
</feature>
<dbReference type="InterPro" id="IPR010295">
    <property type="entry name" value="DUF898"/>
</dbReference>
<sequence>MSDSSYSVVISGDVVDGFDPAQVQRDFAQLFSIDDRVAERLFGQGNRVIKKNLDEDGVNRYLARLAQIGVVAFRRRQAPVVDDGTGRELNHSAATASIAGTGPEQATVQPTPDNQADAPGSEPTSAPQAAVVDSGLGNASAADDDGYDPFYRDSDNAQSTATQHVNGTPYPLSFHGQGREYFRIWIVNLLLTIATLGIYSAWAKVRNAQYFHGHTELAGSRFAYLAKPLTILKGRLIAVAVFVIYSLASEFNPMIGAAMALLFVIVLPWIVVRSLRFSRRMTAWRNIRFGFDGSVLDAAKAFILWPLVGFLTFGLLMPLALYKQMQFVINNTRFGTSRFTLKPCGKAFYLIYAKAMLIILVGVALMFGLTVVLPGLPPFVIAVAYFYLYVFVAVRTNNLLFNQTEIADAGVSFSSSWQDGSFFRLTLINGVLTLCTLGLYLPWALVRLAYYKAEHLELWAEQDLDHFVAAQEQEISALGEELGEVFDVEFGV</sequence>
<evidence type="ECO:0000256" key="2">
    <source>
        <dbReference type="SAM" id="Phobius"/>
    </source>
</evidence>
<organism evidence="3 4">
    <name type="scientific">Motiliproteus coralliicola</name>
    <dbReference type="NCBI Taxonomy" id="2283196"/>
    <lineage>
        <taxon>Bacteria</taxon>
        <taxon>Pseudomonadati</taxon>
        <taxon>Pseudomonadota</taxon>
        <taxon>Gammaproteobacteria</taxon>
        <taxon>Oceanospirillales</taxon>
        <taxon>Oceanospirillaceae</taxon>
        <taxon>Motiliproteus</taxon>
    </lineage>
</organism>
<proteinExistence type="predicted"/>
<feature type="region of interest" description="Disordered" evidence="1">
    <location>
        <begin position="145"/>
        <end position="169"/>
    </location>
</feature>
<evidence type="ECO:0000313" key="4">
    <source>
        <dbReference type="Proteomes" id="UP000253769"/>
    </source>
</evidence>
<gene>
    <name evidence="3" type="ORF">DV711_06765</name>
</gene>
<keyword evidence="2" id="KW-1133">Transmembrane helix</keyword>
<feature type="transmembrane region" description="Helical" evidence="2">
    <location>
        <begin position="182"/>
        <end position="202"/>
    </location>
</feature>
<feature type="compositionally biased region" description="Polar residues" evidence="1">
    <location>
        <begin position="156"/>
        <end position="166"/>
    </location>
</feature>
<accession>A0A369WXI6</accession>